<dbReference type="InterPro" id="IPR011990">
    <property type="entry name" value="TPR-like_helical_dom_sf"/>
</dbReference>
<dbReference type="RefSeq" id="WP_190152623.1">
    <property type="nucleotide sequence ID" value="NZ_BMTL01000030.1"/>
</dbReference>
<keyword evidence="5" id="KW-0804">Transcription</keyword>
<dbReference type="EMBL" id="BMTL01000030">
    <property type="protein sequence ID" value="GGS14069.1"/>
    <property type="molecule type" value="Genomic_DNA"/>
</dbReference>
<dbReference type="InterPro" id="IPR016032">
    <property type="entry name" value="Sig_transdc_resp-reg_C-effctor"/>
</dbReference>
<dbReference type="Proteomes" id="UP000606194">
    <property type="component" value="Unassembled WGS sequence"/>
</dbReference>
<evidence type="ECO:0000256" key="2">
    <source>
        <dbReference type="ARBA" id="ARBA00023012"/>
    </source>
</evidence>
<dbReference type="SMART" id="SM00028">
    <property type="entry name" value="TPR"/>
    <property type="match status" value="5"/>
</dbReference>
<gene>
    <name evidence="10" type="ORF">GCM10010269_61720</name>
</gene>
<name>A0A918G1D9_9ACTN</name>
<dbReference type="PANTHER" id="PTHR35807">
    <property type="entry name" value="TRANSCRIPTIONAL REGULATOR REDD-RELATED"/>
    <property type="match status" value="1"/>
</dbReference>
<evidence type="ECO:0000313" key="10">
    <source>
        <dbReference type="EMBL" id="GGS14069.1"/>
    </source>
</evidence>
<feature type="domain" description="OmpR/PhoB-type" evidence="9">
    <location>
        <begin position="1"/>
        <end position="98"/>
    </location>
</feature>
<sequence>MLQLRLLGSVELATPERTAEVGPPQRRAVLAALAVDAGRPVGADVVIRRVWGTAPPDGARRSVYSHIARIRRICEQTGDAAGERLRLTRRSGGYVLEAGPEQVDVHHFRRLVDRARAARLPDPARASLLEEALGLWRGEPLSGLDGLWAEQAREAWRRERTDATVAWAGVRTRLGDPAAAIGPLSALHAEHPLVEPLAEALMRALYAAGRGAEALECYATVQQRLAEELGTDPGPALREVHRTVLRGQAPEPTAPARPVAPPRPGPQRGVVPAQLPVGVRGFTGREEELSRLDTFLEAARLSAPVVISALSGTAGVGKTTLAVHWGHRVRKHFPDGQLYVNLRGFDPSGSLRDPAEALRGFLDAFGVPPARIPTGLEAQAALYRSLLADRRVLVVLDNALDAQQVRPLLPGAPGCLALVTSRNRLTSLAAAEGAHLLAIDVLSPAEARSLLAGRLGAHRTAAEPAAVADIVARCAGLPLALAVVAARAAAQPHIPLATLADELSDAGDRLDALDGGDPASQVRAVFSWSYDALSPAAATLFRLLGLHPGPDVSVPAAASLAGVPAARARALLAELTRTHLIAEPVPGRYSFHDLLRAYAGELARSQDEEDSRRHATHRMLDHYLHTALRAQRLLGPPADRILPSPARPRSVPEEPAGREAAMAWFTAEHPVLLAAVRLAFETGFDTHVWQLAASLTTYQQRRVLWSDWNTVHTVALAAARRLADPAARACARRNLGNAASALGRQAEARAHLERAAELYRALGDPGGEGHTRLALGRVSTRQGRRPEALEHSLRAVELFDAAGDRAWQALALNNVGWDHAVLGHHQQAIVHGRQALALVEQTGHTSGEAHTWDTLGYAHHHLGQYDEAAACYRQAAALFHDLGDRYFEADILAHLGDTHHAARNTDAARDAWTRSLTVFEELGHPDTEALRARLLHHLGKDPADTVLPERD</sequence>
<dbReference type="Pfam" id="PF13424">
    <property type="entry name" value="TPR_12"/>
    <property type="match status" value="2"/>
</dbReference>
<dbReference type="GO" id="GO:0006355">
    <property type="term" value="P:regulation of DNA-templated transcription"/>
    <property type="evidence" value="ECO:0007669"/>
    <property type="project" value="InterPro"/>
</dbReference>
<evidence type="ECO:0000259" key="9">
    <source>
        <dbReference type="PROSITE" id="PS51755"/>
    </source>
</evidence>
<dbReference type="InterPro" id="IPR036388">
    <property type="entry name" value="WH-like_DNA-bd_sf"/>
</dbReference>
<dbReference type="Gene3D" id="1.25.40.10">
    <property type="entry name" value="Tetratricopeptide repeat domain"/>
    <property type="match status" value="2"/>
</dbReference>
<dbReference type="SMART" id="SM00862">
    <property type="entry name" value="Trans_reg_C"/>
    <property type="match status" value="1"/>
</dbReference>
<evidence type="ECO:0000256" key="8">
    <source>
        <dbReference type="SAM" id="MobiDB-lite"/>
    </source>
</evidence>
<keyword evidence="6" id="KW-0802">TPR repeat</keyword>
<dbReference type="InterPro" id="IPR005158">
    <property type="entry name" value="BTAD"/>
</dbReference>
<dbReference type="PANTHER" id="PTHR35807:SF1">
    <property type="entry name" value="TRANSCRIPTIONAL REGULATOR REDD"/>
    <property type="match status" value="1"/>
</dbReference>
<comment type="similarity">
    <text evidence="1">Belongs to the AfsR/DnrI/RedD regulatory family.</text>
</comment>
<evidence type="ECO:0000313" key="11">
    <source>
        <dbReference type="Proteomes" id="UP000606194"/>
    </source>
</evidence>
<dbReference type="InterPro" id="IPR051677">
    <property type="entry name" value="AfsR-DnrI-RedD_regulator"/>
</dbReference>
<dbReference type="InterPro" id="IPR019734">
    <property type="entry name" value="TPR_rpt"/>
</dbReference>
<dbReference type="SUPFAM" id="SSF48452">
    <property type="entry name" value="TPR-like"/>
    <property type="match status" value="2"/>
</dbReference>
<dbReference type="PROSITE" id="PS51755">
    <property type="entry name" value="OMPR_PHOB"/>
    <property type="match status" value="1"/>
</dbReference>
<organism evidence="10 11">
    <name type="scientific">Streptomyces humidus</name>
    <dbReference type="NCBI Taxonomy" id="52259"/>
    <lineage>
        <taxon>Bacteria</taxon>
        <taxon>Bacillati</taxon>
        <taxon>Actinomycetota</taxon>
        <taxon>Actinomycetes</taxon>
        <taxon>Kitasatosporales</taxon>
        <taxon>Streptomycetaceae</taxon>
        <taxon>Streptomyces</taxon>
    </lineage>
</organism>
<evidence type="ECO:0000256" key="6">
    <source>
        <dbReference type="PROSITE-ProRule" id="PRU00339"/>
    </source>
</evidence>
<protein>
    <submittedName>
        <fullName evidence="10">SARP family transcriptional regulator</fullName>
    </submittedName>
</protein>
<evidence type="ECO:0000256" key="5">
    <source>
        <dbReference type="ARBA" id="ARBA00023163"/>
    </source>
</evidence>
<evidence type="ECO:0000256" key="4">
    <source>
        <dbReference type="ARBA" id="ARBA00023125"/>
    </source>
</evidence>
<dbReference type="Gene3D" id="1.10.10.10">
    <property type="entry name" value="Winged helix-like DNA-binding domain superfamily/Winged helix DNA-binding domain"/>
    <property type="match status" value="1"/>
</dbReference>
<dbReference type="PROSITE" id="PS50005">
    <property type="entry name" value="TPR"/>
    <property type="match status" value="1"/>
</dbReference>
<keyword evidence="2" id="KW-0902">Two-component regulatory system</keyword>
<dbReference type="InterPro" id="IPR027417">
    <property type="entry name" value="P-loop_NTPase"/>
</dbReference>
<feature type="compositionally biased region" description="Pro residues" evidence="8">
    <location>
        <begin position="252"/>
        <end position="265"/>
    </location>
</feature>
<dbReference type="GO" id="GO:0003677">
    <property type="term" value="F:DNA binding"/>
    <property type="evidence" value="ECO:0007669"/>
    <property type="project" value="UniProtKB-UniRule"/>
</dbReference>
<dbReference type="Pfam" id="PF13374">
    <property type="entry name" value="TPR_10"/>
    <property type="match status" value="1"/>
</dbReference>
<dbReference type="PRINTS" id="PR00364">
    <property type="entry name" value="DISEASERSIST"/>
</dbReference>
<evidence type="ECO:0000256" key="1">
    <source>
        <dbReference type="ARBA" id="ARBA00005820"/>
    </source>
</evidence>
<keyword evidence="3" id="KW-0805">Transcription regulation</keyword>
<keyword evidence="4 7" id="KW-0238">DNA-binding</keyword>
<dbReference type="GO" id="GO:0000160">
    <property type="term" value="P:phosphorelay signal transduction system"/>
    <property type="evidence" value="ECO:0007669"/>
    <property type="project" value="UniProtKB-KW"/>
</dbReference>
<dbReference type="SUPFAM" id="SSF46894">
    <property type="entry name" value="C-terminal effector domain of the bipartite response regulators"/>
    <property type="match status" value="1"/>
</dbReference>
<accession>A0A918G1D9</accession>
<feature type="DNA-binding region" description="OmpR/PhoB-type" evidence="7">
    <location>
        <begin position="1"/>
        <end position="98"/>
    </location>
</feature>
<dbReference type="InterPro" id="IPR001867">
    <property type="entry name" value="OmpR/PhoB-type_DNA-bd"/>
</dbReference>
<evidence type="ECO:0000256" key="3">
    <source>
        <dbReference type="ARBA" id="ARBA00023015"/>
    </source>
</evidence>
<dbReference type="SMART" id="SM01043">
    <property type="entry name" value="BTAD"/>
    <property type="match status" value="1"/>
</dbReference>
<comment type="caution">
    <text evidence="10">The sequence shown here is derived from an EMBL/GenBank/DDBJ whole genome shotgun (WGS) entry which is preliminary data.</text>
</comment>
<dbReference type="CDD" id="cd15831">
    <property type="entry name" value="BTAD"/>
    <property type="match status" value="1"/>
</dbReference>
<dbReference type="AlphaFoldDB" id="A0A918G1D9"/>
<keyword evidence="11" id="KW-1185">Reference proteome</keyword>
<dbReference type="Gene3D" id="3.40.50.300">
    <property type="entry name" value="P-loop containing nucleotide triphosphate hydrolases"/>
    <property type="match status" value="1"/>
</dbReference>
<reference evidence="10" key="2">
    <citation type="submission" date="2020-09" db="EMBL/GenBank/DDBJ databases">
        <authorList>
            <person name="Sun Q."/>
            <person name="Ohkuma M."/>
        </authorList>
    </citation>
    <scope>NUCLEOTIDE SEQUENCE</scope>
    <source>
        <strain evidence="10">JCM 4386</strain>
    </source>
</reference>
<dbReference type="SUPFAM" id="SSF52540">
    <property type="entry name" value="P-loop containing nucleoside triphosphate hydrolases"/>
    <property type="match status" value="1"/>
</dbReference>
<proteinExistence type="inferred from homology"/>
<evidence type="ECO:0000256" key="7">
    <source>
        <dbReference type="PROSITE-ProRule" id="PRU01091"/>
    </source>
</evidence>
<feature type="repeat" description="TPR" evidence="6">
    <location>
        <begin position="849"/>
        <end position="882"/>
    </location>
</feature>
<feature type="region of interest" description="Disordered" evidence="8">
    <location>
        <begin position="246"/>
        <end position="271"/>
    </location>
</feature>
<dbReference type="Pfam" id="PF03704">
    <property type="entry name" value="BTAD"/>
    <property type="match status" value="1"/>
</dbReference>
<reference evidence="10" key="1">
    <citation type="journal article" date="2014" name="Int. J. Syst. Evol. Microbiol.">
        <title>Complete genome sequence of Corynebacterium casei LMG S-19264T (=DSM 44701T), isolated from a smear-ripened cheese.</title>
        <authorList>
            <consortium name="US DOE Joint Genome Institute (JGI-PGF)"/>
            <person name="Walter F."/>
            <person name="Albersmeier A."/>
            <person name="Kalinowski J."/>
            <person name="Ruckert C."/>
        </authorList>
    </citation>
    <scope>NUCLEOTIDE SEQUENCE</scope>
    <source>
        <strain evidence="10">JCM 4386</strain>
    </source>
</reference>
<dbReference type="Pfam" id="PF00486">
    <property type="entry name" value="Trans_reg_C"/>
    <property type="match status" value="1"/>
</dbReference>
<dbReference type="GO" id="GO:0043531">
    <property type="term" value="F:ADP binding"/>
    <property type="evidence" value="ECO:0007669"/>
    <property type="project" value="InterPro"/>
</dbReference>